<dbReference type="Pfam" id="PF25036">
    <property type="entry name" value="VPS13_VAB"/>
    <property type="match status" value="1"/>
</dbReference>
<feature type="domain" description="VPS13-like middle region" evidence="7">
    <location>
        <begin position="1076"/>
        <end position="1887"/>
    </location>
</feature>
<dbReference type="GO" id="GO:0006869">
    <property type="term" value="P:lipid transport"/>
    <property type="evidence" value="ECO:0007669"/>
    <property type="project" value="UniProtKB-KW"/>
</dbReference>
<evidence type="ECO:0000256" key="1">
    <source>
        <dbReference type="ARBA" id="ARBA00006545"/>
    </source>
</evidence>
<dbReference type="InterPro" id="IPR009543">
    <property type="entry name" value="VPS13_VAB"/>
</dbReference>
<dbReference type="EMBL" id="CAJFCV020000001">
    <property type="protein sequence ID" value="CAG9082789.1"/>
    <property type="molecule type" value="Genomic_DNA"/>
</dbReference>
<dbReference type="InterPro" id="IPR056748">
    <property type="entry name" value="VPS13-like_C"/>
</dbReference>
<feature type="region of interest" description="Disordered" evidence="5">
    <location>
        <begin position="1561"/>
        <end position="1583"/>
    </location>
</feature>
<evidence type="ECO:0000256" key="3">
    <source>
        <dbReference type="ARBA" id="ARBA00023055"/>
    </source>
</evidence>
<dbReference type="GO" id="GO:0006623">
    <property type="term" value="P:protein targeting to vacuole"/>
    <property type="evidence" value="ECO:0007669"/>
    <property type="project" value="TreeGrafter"/>
</dbReference>
<dbReference type="Pfam" id="PF12624">
    <property type="entry name" value="VPS13_N"/>
    <property type="match status" value="1"/>
</dbReference>
<keyword evidence="4" id="KW-0175">Coiled coil</keyword>
<reference evidence="10" key="1">
    <citation type="submission" date="2020-09" db="EMBL/GenBank/DDBJ databases">
        <authorList>
            <person name="Kikuchi T."/>
        </authorList>
    </citation>
    <scope>NUCLEOTIDE SEQUENCE</scope>
    <source>
        <strain evidence="10">Ka4C1</strain>
    </source>
</reference>
<evidence type="ECO:0000256" key="2">
    <source>
        <dbReference type="ARBA" id="ARBA00022448"/>
    </source>
</evidence>
<evidence type="ECO:0000256" key="5">
    <source>
        <dbReference type="SAM" id="MobiDB-lite"/>
    </source>
</evidence>
<feature type="domain" description="Chorein N-terminal" evidence="6">
    <location>
        <begin position="2"/>
        <end position="839"/>
    </location>
</feature>
<keyword evidence="11" id="KW-1185">Reference proteome</keyword>
<feature type="domain" description="Intermembrane lipid transfer protein VPS13-like C-terminal" evidence="9">
    <location>
        <begin position="3115"/>
        <end position="3233"/>
    </location>
</feature>
<dbReference type="PANTHER" id="PTHR16166:SF93">
    <property type="entry name" value="INTERMEMBRANE LIPID TRANSFER PROTEIN VPS13"/>
    <property type="match status" value="1"/>
</dbReference>
<feature type="domain" description="Vacuolar protein sorting-associated protein 13 VPS13 adaptor binding" evidence="8">
    <location>
        <begin position="2022"/>
        <end position="2432"/>
    </location>
</feature>
<comment type="caution">
    <text evidence="10">The sequence shown here is derived from an EMBL/GenBank/DDBJ whole genome shotgun (WGS) entry which is preliminary data.</text>
</comment>
<keyword evidence="2" id="KW-0813">Transport</keyword>
<dbReference type="Pfam" id="PF25037">
    <property type="entry name" value="VPS13_C"/>
    <property type="match status" value="1"/>
</dbReference>
<evidence type="ECO:0000259" key="9">
    <source>
        <dbReference type="Pfam" id="PF25037"/>
    </source>
</evidence>
<protein>
    <submittedName>
        <fullName evidence="10">(pine wood nematode) hypothetical protein</fullName>
    </submittedName>
</protein>
<dbReference type="InterPro" id="IPR056747">
    <property type="entry name" value="VPS13-like_M"/>
</dbReference>
<evidence type="ECO:0000256" key="4">
    <source>
        <dbReference type="SAM" id="Coils"/>
    </source>
</evidence>
<dbReference type="Proteomes" id="UP000582659">
    <property type="component" value="Unassembled WGS sequence"/>
</dbReference>
<accession>A0A7I8XAW1</accession>
<dbReference type="InterPro" id="IPR026854">
    <property type="entry name" value="VPS13_N"/>
</dbReference>
<evidence type="ECO:0000259" key="7">
    <source>
        <dbReference type="Pfam" id="PF25033"/>
    </source>
</evidence>
<dbReference type="InterPro" id="IPR026847">
    <property type="entry name" value="VPS13"/>
</dbReference>
<dbReference type="OrthoDB" id="428159at2759"/>
<evidence type="ECO:0000313" key="11">
    <source>
        <dbReference type="Proteomes" id="UP000659654"/>
    </source>
</evidence>
<dbReference type="Proteomes" id="UP000659654">
    <property type="component" value="Unassembled WGS sequence"/>
</dbReference>
<evidence type="ECO:0000259" key="8">
    <source>
        <dbReference type="Pfam" id="PF25036"/>
    </source>
</evidence>
<proteinExistence type="inferred from homology"/>
<feature type="coiled-coil region" evidence="4">
    <location>
        <begin position="969"/>
        <end position="996"/>
    </location>
</feature>
<feature type="compositionally biased region" description="Polar residues" evidence="5">
    <location>
        <begin position="1564"/>
        <end position="1579"/>
    </location>
</feature>
<gene>
    <name evidence="10" type="ORF">BXYJ_LOCUS996</name>
</gene>
<dbReference type="PANTHER" id="PTHR16166">
    <property type="entry name" value="VACUOLAR PROTEIN SORTING-ASSOCIATED PROTEIN VPS13"/>
    <property type="match status" value="1"/>
</dbReference>
<dbReference type="EMBL" id="CAJFDI010000001">
    <property type="protein sequence ID" value="CAD5208760.1"/>
    <property type="molecule type" value="Genomic_DNA"/>
</dbReference>
<dbReference type="GO" id="GO:0045053">
    <property type="term" value="P:protein retention in Golgi apparatus"/>
    <property type="evidence" value="ECO:0007669"/>
    <property type="project" value="TreeGrafter"/>
</dbReference>
<comment type="similarity">
    <text evidence="1">Belongs to the VPS13 family.</text>
</comment>
<dbReference type="SMR" id="A0A7I8XAW1"/>
<feature type="region of interest" description="Disordered" evidence="5">
    <location>
        <begin position="1369"/>
        <end position="1404"/>
    </location>
</feature>
<dbReference type="Pfam" id="PF25033">
    <property type="entry name" value="VPS13_M"/>
    <property type="match status" value="1"/>
</dbReference>
<evidence type="ECO:0000313" key="10">
    <source>
        <dbReference type="EMBL" id="CAD5208760.1"/>
    </source>
</evidence>
<evidence type="ECO:0000259" key="6">
    <source>
        <dbReference type="Pfam" id="PF12624"/>
    </source>
</evidence>
<sequence length="3251" mass="366789">MVFESVVADLLNRFLGDFVDNLDASQLNIGIWGGDVKLTNLDVKETAMDQLDLPVKLKFGCLDNLVLKIPWKNLYTEPVIANIEGLYLVVVPNKGVVYDEAKAKKNDNETKQKELARLEENRKNRRKPKDPQADTFTEKLVAQVIKNLQVHIKNIHVRYEDKYTDRRRPFAAGISLGSLDFQETLQIFYKLVNLQDLAIYWNSRTQLISDLNDRKAIRTALLETISSADKRPKDYKYILEPIRMDAKLKLNQKPESDGTNWQTPKVDLGVELERLALCIGRFQYQDILLFLEAQERFNLAARYLKYRPHLNEYKGHYKEWWRFAYTCILEENIRRKKNNWSWHRMKKHRNLVREYKKAWVMKQTEKTLSTEISNIIENAEKKLDVFNLNIARQQAEMEIDRKGLTRLEDQPQGWTGWAKSWWGGGNSAAPPSKNADANEIAEKFQQAMTPEEKAKLFEAIDYQENTPPTDYPKEFVENRVKASLKTVAIIVEDALELKLSDIGARFEQRPSARAISLKSSVKSLSMSGCGTPMLSLLDEKTDWLKLDVITNPLNGEYDQFVGLFISPTILRYHAPAINAAAEVFKPPESVRLNQLTAAALARYEDVKARSVSGLQHAVDQKSKLKLDIRIDPATIVVSEGGVFDAQKSNLVTELGVLTIQTTDDVSADSYQDVRDERLRELMIKAYDKFDIKLSNMQLLFGHSFDECMNARVDPSSPCHILKPTGLELDLHKSSIDDLNIPKLRLYGTLPDVVVKISDERLIELARLGLSIPVPQGEAEPEVDLAAKVEPVHAGNLRDRAKMRAIMEVNELDEDAVRRADREEALLSSREYVDNTQKESSIQREQMVQIDVNLKLNQIGVEVCRGLSVLLSANIRQLGFGFQMRTNDMKVQTHLGSLTVEMPTFQSLLPNRQTLYLIDNFHAEGDHLMRMTFIQANKESPFFKTEYKSTEQFINFNFETLNVTLHQEALIELKSYGEKLQKELAEVQKKYEKLDESRDPNGRKLSRKVSMGKVSLLSFASSYNTNDPNKKKAAAAKKKKKVVQKQESVDENLTKMELNANIISLRLLIGSSKGPDTSLDISGAKAAVLMKPKETAVKASLRDIKMIDETPNATHKHLMIVQLPKHENQVDMFILDFVQLIRTDNERKNMSTNEHDMTVRMRFAQMRFVFLNLWLNRMLNWISPFQEEAAAAAATAQQAAQAKASEAAMNVREMLENNPQRIRLDVELNAPAIVIPRLSTSDQALWLDLGKLVVKNGFSVQHGAVVDSMVIQIKDVHVAAARIAKDNLDVAAKCNMLKPLTFTLTIHRNLSFATHKDLPEIAVDAHLPLIDVSMAQQDYTLVMHTLAGNLGEGTPPPPKRFVAVGQVEEMGPEEERQDIGAEVDVEPGTPAKKAEEKKDEKKKDATDHKRIVFQFQMDEIDARLYTGGSGLENSEGTVSRPDNHKFGQMNIAQLKVSGWMTEQGAIDMSLSLRSFTMDDRRPSDQTKISRLMDKKHSGTPNSLFVSMKFEQNAKGDKQIDLTSSSFFLYLCPEFLGALSNFFVVPKPPEEDDTDPMLIKRPALSATPSGTTNKPAATTETCPGKPSPAITLKARIQDIEVILIENSTDPDNSQALILSFSCKSDVTNQDNVQQVDARIQNLQIVSTYFAENKRHLAHRYVLRKLDVVLSGSINNVTKAQDFAICIDTIHLKVSPAVILLLSAVASSFSANKQVIDQQSSTKAVLKQHPNYWEPKKLEHGEYWWFTEVATDAADDFKPELDIVEACPFLETASFVIEKFIITVEADVDDGTIPMILIESGFEGSISDWSGRMQVDSVLKLQMSYFNETFSVWEPVIEPIQRENGEWEPWQLKAQVRTHSEEEAGEGKMPPPKMTVDVSASELMNMTVTKSFIQLTTHLGEVFEKAAKQIAPPKRKDLPGTSPYLIKNETGIHVQVLNSDTMKVNDTGEAIDATHGDYVELNPIGWEQKVGLQPEEDRRRTDLLLKLLDTHRRVDVHRAIKRCIRLPKHADSGKQWSFVVDTDIESGRKVVTLQSLVNFVNHMDVPIEIYSMRDDTNLDSCGTLDPNSETPLHVPLEQLYTATGQFFFRPGNDLYETSAESISWNEFDQTQRFIVRCDRSDNPRTGLFVDAVVEAEDVHGETGKEFVDKIFTVHLYPPLFFRNLLPMEVHLTSPVEKTLKGGEDVPLNLIAEQELSFWIDNDGEYEVTMHLKRDQDELEVVSLKKRGDEESELNLGLHWTTQHRRKECEIYSPYWIVNSTGKTLAYLDLWLARRYGLSGGRRCNSCISGRSTPENRRLSQADIELIHEPHKNPVLLPFAEEKFRPKKKCRLRVENSALSDEFPLDIAGHAGRVKCKSSDGREYEVTVEVNVTYSGLTKIVTFTAFYLLYNNTKFPIELREQNSDRWLEVEPNTCVCLWPTQNTPKKLMSLRYKGDQEETAVFPFTEQFEEFCPTNGCHVGFYVTCSVGESSSVVSVESFQPGMASALLINDTDKPIKICQKGVEKDKAFELKPQEQRIFTYSDLCVSEKKIEWSSGDFSSDLSLVRTDLASYEPDKSRRIFYYWACFLNGRQRTVLFTQDLSVATTAKEAYEVERINMQVDFSLHGLGISLVNNLHGIEILYLSMSSSGLIWEHKPRNRFKPLTVKLMNDIEAKYQEWLSKGKPDEKCNCDGTDIDFAHMIMKRKGKSEVSVRRSFQTGFWLQYRQSLHQTQMHLKINHLQIDNLIPSCVFPVVLAVVPPPRSIVADNEPKPFTEVSFIMSQSEHSKVTQIKYLHVLVQEFAVRVDKGLLFALMELSSNEVNKATYTPEIFAKDLELAKPKLQEKVATTAASTQKAYYDDLHISPLMIHLSFSQGGASGHIKRINKDGKKVDDTPVMSGVTFEFFELLLKSVGVTLTELQDVVFRLAYFDRRYTFYSSPQLQAEVQSHYTKQFIKQLYVLVLGLDIIGNPFGLVRDLSSGVEDLFYQPFQGAIQGPEEFAEGLALGVSSLFGHAVGGAAGAVSRITGTLGKGVAALTLDADYQRKRQEALNRQPQNFGEGITRAGENLTQGVVDGITGVFTKPIEGARQGGVVGFTKGIGKGLIGAVTRPASGLVDFASGSLNAVKTVASNAEDAQHVRPARVVQSDLIVRPYNYSDAFGAKIFGATDRGKYADTDNFVAHAFINERSVFIVTDKRVFMAVHQSLGGAWTTGWTFTFEEIKRPQVSDDGIKLELKNAKKGFLGIGNSSGKGIKLTDKRTLQQVSQKLLQAYDPI</sequence>
<feature type="compositionally biased region" description="Basic and acidic residues" evidence="5">
    <location>
        <begin position="1391"/>
        <end position="1404"/>
    </location>
</feature>
<organism evidence="10 11">
    <name type="scientific">Bursaphelenchus xylophilus</name>
    <name type="common">Pinewood nematode worm</name>
    <name type="synonym">Aphelenchoides xylophilus</name>
    <dbReference type="NCBI Taxonomy" id="6326"/>
    <lineage>
        <taxon>Eukaryota</taxon>
        <taxon>Metazoa</taxon>
        <taxon>Ecdysozoa</taxon>
        <taxon>Nematoda</taxon>
        <taxon>Chromadorea</taxon>
        <taxon>Rhabditida</taxon>
        <taxon>Tylenchina</taxon>
        <taxon>Tylenchomorpha</taxon>
        <taxon>Aphelenchoidea</taxon>
        <taxon>Aphelenchoididae</taxon>
        <taxon>Bursaphelenchus</taxon>
    </lineage>
</organism>
<keyword evidence="3" id="KW-0445">Lipid transport</keyword>
<name>A0A7I8XAW1_BURXY</name>